<accession>A0A0X3Q2M2</accession>
<dbReference type="EMBL" id="GEEE01004742">
    <property type="protein sequence ID" value="JAP58483.1"/>
    <property type="molecule type" value="Transcribed_RNA"/>
</dbReference>
<gene>
    <name evidence="1" type="ORF">TR126987</name>
</gene>
<evidence type="ECO:0000313" key="1">
    <source>
        <dbReference type="EMBL" id="JAP58483.1"/>
    </source>
</evidence>
<dbReference type="EMBL" id="GEEE01018189">
    <property type="protein sequence ID" value="JAP45036.1"/>
    <property type="molecule type" value="Transcribed_RNA"/>
</dbReference>
<reference evidence="1" key="1">
    <citation type="submission" date="2016-01" db="EMBL/GenBank/DDBJ databases">
        <title>Reference transcriptome for the parasite Schistocephalus solidus: insights into the molecular evolution of parasitism.</title>
        <authorList>
            <person name="Hebert F.O."/>
            <person name="Grambauer S."/>
            <person name="Barber I."/>
            <person name="Landry C.R."/>
            <person name="Aubin-Horth N."/>
        </authorList>
    </citation>
    <scope>NUCLEOTIDE SEQUENCE</scope>
</reference>
<protein>
    <submittedName>
        <fullName evidence="1">Uncharacterized protein</fullName>
    </submittedName>
</protein>
<organism evidence="1">
    <name type="scientific">Schistocephalus solidus</name>
    <name type="common">Tapeworm</name>
    <dbReference type="NCBI Taxonomy" id="70667"/>
    <lineage>
        <taxon>Eukaryota</taxon>
        <taxon>Metazoa</taxon>
        <taxon>Spiralia</taxon>
        <taxon>Lophotrochozoa</taxon>
        <taxon>Platyhelminthes</taxon>
        <taxon>Cestoda</taxon>
        <taxon>Eucestoda</taxon>
        <taxon>Diphyllobothriidea</taxon>
        <taxon>Diphyllobothriidae</taxon>
        <taxon>Schistocephalus</taxon>
    </lineage>
</organism>
<sequence length="99" mass="11545">QSLRIWPLLCVGHCPCSDHTKKEKNELEGTNHKGCCKSIRYRGKNYQYWQWQVGDFHELLYTPSLIELRLGIRTPQKASSMPFTIGTVKPTARIQRSQR</sequence>
<name>A0A0X3Q2M2_SCHSO</name>
<proteinExistence type="predicted"/>
<feature type="non-terminal residue" evidence="1">
    <location>
        <position position="1"/>
    </location>
</feature>
<dbReference type="AlphaFoldDB" id="A0A0X3Q2M2"/>